<reference evidence="2" key="2">
    <citation type="submission" date="2015-03" db="EMBL/GenBank/DDBJ databases">
        <authorList>
            <person name="Murphy D."/>
        </authorList>
    </citation>
    <scope>NUCLEOTIDE SEQUENCE [LARGE SCALE GENOMIC DNA]</scope>
    <source>
        <strain evidence="2">A125KOH2</strain>
    </source>
</reference>
<protein>
    <submittedName>
        <fullName evidence="2">Phage antirepressor</fullName>
    </submittedName>
</protein>
<sequence>MTSIATQISTINVPFHGANLYVVNHNGEPYAPMKPIIDGMGMDWASQFTKLKNRFKTCVVKITMQLPGDDQQRDVTCLALRKLNGWLQTISPNKVKPEIRDKVIQYQEECDDVLYEYWTKGLVVNPRKATKKALPGKITIEQQEAVKQLVMNRGKALPKENQAKAIITMWSALKTHFGCSYKEISEDQFTDALSLAARVPIEGEFLGKQEALPVPKLEISLPIQWWFDNNPAVKYGNRENIAKMKQDLICFTPSLNVTIDMLCGDSDTSAAIQLINIMEMAGYDVSAPKAEIVAMRKHIANVEYGMKAISDACIRAKNKKVIFRGKKAEITIN</sequence>
<evidence type="ECO:0000259" key="1">
    <source>
        <dbReference type="Pfam" id="PF10547"/>
    </source>
</evidence>
<evidence type="ECO:0000313" key="3">
    <source>
        <dbReference type="EMBL" id="CRY68789.1"/>
    </source>
</evidence>
<organism evidence="2 5">
    <name type="scientific">Yersinia pekkanenii</name>
    <dbReference type="NCBI Taxonomy" id="1288385"/>
    <lineage>
        <taxon>Bacteria</taxon>
        <taxon>Pseudomonadati</taxon>
        <taxon>Pseudomonadota</taxon>
        <taxon>Gammaproteobacteria</taxon>
        <taxon>Enterobacterales</taxon>
        <taxon>Yersiniaceae</taxon>
        <taxon>Yersinia</taxon>
    </lineage>
</organism>
<dbReference type="OrthoDB" id="79831at2"/>
<accession>A0A0T9QCT2</accession>
<feature type="domain" description="Antirepressor protein ant N-terminal" evidence="1">
    <location>
        <begin position="12"/>
        <end position="121"/>
    </location>
</feature>
<dbReference type="InterPro" id="IPR018875">
    <property type="entry name" value="Antirepressor_Ant_N"/>
</dbReference>
<dbReference type="PRINTS" id="PR01994">
    <property type="entry name" value="ANTIREPRESSR"/>
</dbReference>
<evidence type="ECO:0000313" key="5">
    <source>
        <dbReference type="Proteomes" id="UP000045840"/>
    </source>
</evidence>
<dbReference type="PANTHER" id="PTHR36180:SF2">
    <property type="entry name" value="BRO FAMILY PROTEIN"/>
    <property type="match status" value="1"/>
</dbReference>
<evidence type="ECO:0000313" key="2">
    <source>
        <dbReference type="EMBL" id="CNI05524.1"/>
    </source>
</evidence>
<dbReference type="RefSeq" id="WP_082170809.1">
    <property type="nucleotide sequence ID" value="NZ_CAWMMU010000026.1"/>
</dbReference>
<dbReference type="Pfam" id="PF10547">
    <property type="entry name" value="P22_AR_N"/>
    <property type="match status" value="1"/>
</dbReference>
<keyword evidence="4" id="KW-1185">Reference proteome</keyword>
<reference evidence="5" key="3">
    <citation type="submission" date="2015-03" db="EMBL/GenBank/DDBJ databases">
        <authorList>
            <consortium name="Pathogen Informatics"/>
        </authorList>
    </citation>
    <scope>NUCLEOTIDE SEQUENCE [LARGE SCALE GENOMIC DNA]</scope>
    <source>
        <strain evidence="5">A125KOH2</strain>
    </source>
</reference>
<dbReference type="EMBL" id="CQAZ01000026">
    <property type="protein sequence ID" value="CNI05524.1"/>
    <property type="molecule type" value="Genomic_DNA"/>
</dbReference>
<dbReference type="Proteomes" id="UP000045840">
    <property type="component" value="Unassembled WGS sequence"/>
</dbReference>
<reference evidence="3 4" key="1">
    <citation type="submission" date="2015-03" db="EMBL/GenBank/DDBJ databases">
        <authorList>
            <consortium name="Pathogen Informatics"/>
            <person name="Murphy D."/>
        </authorList>
    </citation>
    <scope>NUCLEOTIDE SEQUENCE [LARGE SCALE GENOMIC DNA]</scope>
    <source>
        <strain evidence="4">type strain: CIP110230</strain>
        <strain evidence="3">Type strain: CIP110230</strain>
    </source>
</reference>
<dbReference type="EMBL" id="CWJL01000026">
    <property type="protein sequence ID" value="CRY68789.1"/>
    <property type="molecule type" value="Genomic_DNA"/>
</dbReference>
<dbReference type="AlphaFoldDB" id="A0A0T9QCT2"/>
<dbReference type="PANTHER" id="PTHR36180">
    <property type="entry name" value="DNA-BINDING PROTEIN-RELATED-RELATED"/>
    <property type="match status" value="1"/>
</dbReference>
<evidence type="ECO:0000313" key="4">
    <source>
        <dbReference type="Proteomes" id="UP000044625"/>
    </source>
</evidence>
<proteinExistence type="predicted"/>
<name>A0A0T9QCT2_9GAMM</name>
<gene>
    <name evidence="2" type="ORF">ERS008529_02930</name>
    <name evidence="3" type="ORF">ERS137968_03917</name>
</gene>
<dbReference type="Proteomes" id="UP000044625">
    <property type="component" value="Unassembled WGS sequence"/>
</dbReference>
<dbReference type="STRING" id="1288385.ERS137968_03917"/>